<sequence>MSDVPGPSKRFSTDDSSISVAKKRRKINQYSSLDENRCGDHVVLRWLFSNRPMTISPYLIRYIGEDRLATQQITTIFQPEIVSAKTASQGIKHVIYGCIEDNGIKQVKEFVYWDNLLANDDTHYGDIERRLNLGNIVNGAQLAVIDSKKVVSCARPKSLSDLSTGARDRLTKRL</sequence>
<name>A0A4C1XM60_EUMVA</name>
<dbReference type="Proteomes" id="UP000299102">
    <property type="component" value="Unassembled WGS sequence"/>
</dbReference>
<dbReference type="OrthoDB" id="425681at2759"/>
<keyword evidence="2" id="KW-1185">Reference proteome</keyword>
<comment type="caution">
    <text evidence="1">The sequence shown here is derived from an EMBL/GenBank/DDBJ whole genome shotgun (WGS) entry which is preliminary data.</text>
</comment>
<evidence type="ECO:0000313" key="1">
    <source>
        <dbReference type="EMBL" id="GBP64200.1"/>
    </source>
</evidence>
<accession>A0A4C1XM60</accession>
<dbReference type="AlphaFoldDB" id="A0A4C1XM60"/>
<organism evidence="1 2">
    <name type="scientific">Eumeta variegata</name>
    <name type="common">Bagworm moth</name>
    <name type="synonym">Eumeta japonica</name>
    <dbReference type="NCBI Taxonomy" id="151549"/>
    <lineage>
        <taxon>Eukaryota</taxon>
        <taxon>Metazoa</taxon>
        <taxon>Ecdysozoa</taxon>
        <taxon>Arthropoda</taxon>
        <taxon>Hexapoda</taxon>
        <taxon>Insecta</taxon>
        <taxon>Pterygota</taxon>
        <taxon>Neoptera</taxon>
        <taxon>Endopterygota</taxon>
        <taxon>Lepidoptera</taxon>
        <taxon>Glossata</taxon>
        <taxon>Ditrysia</taxon>
        <taxon>Tineoidea</taxon>
        <taxon>Psychidae</taxon>
        <taxon>Oiketicinae</taxon>
        <taxon>Eumeta</taxon>
    </lineage>
</organism>
<protein>
    <submittedName>
        <fullName evidence="1">Uncharacterized protein</fullName>
    </submittedName>
</protein>
<dbReference type="EMBL" id="BGZK01000890">
    <property type="protein sequence ID" value="GBP64200.1"/>
    <property type="molecule type" value="Genomic_DNA"/>
</dbReference>
<gene>
    <name evidence="1" type="ORF">EVAR_35589_1</name>
</gene>
<evidence type="ECO:0000313" key="2">
    <source>
        <dbReference type="Proteomes" id="UP000299102"/>
    </source>
</evidence>
<proteinExistence type="predicted"/>
<reference evidence="1 2" key="1">
    <citation type="journal article" date="2019" name="Commun. Biol.">
        <title>The bagworm genome reveals a unique fibroin gene that provides high tensile strength.</title>
        <authorList>
            <person name="Kono N."/>
            <person name="Nakamura H."/>
            <person name="Ohtoshi R."/>
            <person name="Tomita M."/>
            <person name="Numata K."/>
            <person name="Arakawa K."/>
        </authorList>
    </citation>
    <scope>NUCLEOTIDE SEQUENCE [LARGE SCALE GENOMIC DNA]</scope>
</reference>